<feature type="compositionally biased region" description="Acidic residues" evidence="1">
    <location>
        <begin position="12"/>
        <end position="30"/>
    </location>
</feature>
<reference evidence="4" key="1">
    <citation type="submission" date="2017-02" db="UniProtKB">
        <authorList>
            <consortium name="WormBaseParasite"/>
        </authorList>
    </citation>
    <scope>IDENTIFICATION</scope>
</reference>
<feature type="region of interest" description="Disordered" evidence="1">
    <location>
        <begin position="1"/>
        <end position="41"/>
    </location>
</feature>
<dbReference type="Proteomes" id="UP000274131">
    <property type="component" value="Unassembled WGS sequence"/>
</dbReference>
<proteinExistence type="predicted"/>
<dbReference type="WBParaSite" id="EVEC_0000237901-mRNA-1">
    <property type="protein sequence ID" value="EVEC_0000237901-mRNA-1"/>
    <property type="gene ID" value="EVEC_0000237901"/>
</dbReference>
<organism evidence="4">
    <name type="scientific">Enterobius vermicularis</name>
    <name type="common">Human pinworm</name>
    <dbReference type="NCBI Taxonomy" id="51028"/>
    <lineage>
        <taxon>Eukaryota</taxon>
        <taxon>Metazoa</taxon>
        <taxon>Ecdysozoa</taxon>
        <taxon>Nematoda</taxon>
        <taxon>Chromadorea</taxon>
        <taxon>Rhabditida</taxon>
        <taxon>Spirurina</taxon>
        <taxon>Oxyuridomorpha</taxon>
        <taxon>Oxyuroidea</taxon>
        <taxon>Oxyuridae</taxon>
        <taxon>Enterobius</taxon>
    </lineage>
</organism>
<keyword evidence="3" id="KW-1185">Reference proteome</keyword>
<sequence length="77" mass="8552">MVTAKTNRRSVDDDDEDDDISDDGDGDGADGDTSALSAPNHLWTKVDMKNCTNTYAGIERTAHTVRHSHLRRSNSYR</sequence>
<evidence type="ECO:0000313" key="4">
    <source>
        <dbReference type="WBParaSite" id="EVEC_0000237901-mRNA-1"/>
    </source>
</evidence>
<evidence type="ECO:0000313" key="3">
    <source>
        <dbReference type="Proteomes" id="UP000274131"/>
    </source>
</evidence>
<reference evidence="2 3" key="2">
    <citation type="submission" date="2018-10" db="EMBL/GenBank/DDBJ databases">
        <authorList>
            <consortium name="Pathogen Informatics"/>
        </authorList>
    </citation>
    <scope>NUCLEOTIDE SEQUENCE [LARGE SCALE GENOMIC DNA]</scope>
</reference>
<gene>
    <name evidence="2" type="ORF">EVEC_LOCUS2087</name>
</gene>
<dbReference type="EMBL" id="UXUI01007315">
    <property type="protein sequence ID" value="VDD86944.1"/>
    <property type="molecule type" value="Genomic_DNA"/>
</dbReference>
<name>A0A0N4UXV0_ENTVE</name>
<evidence type="ECO:0000256" key="1">
    <source>
        <dbReference type="SAM" id="MobiDB-lite"/>
    </source>
</evidence>
<accession>A0A0N4UXV0</accession>
<dbReference type="AlphaFoldDB" id="A0A0N4UXV0"/>
<protein>
    <submittedName>
        <fullName evidence="2 4">Uncharacterized protein</fullName>
    </submittedName>
</protein>
<evidence type="ECO:0000313" key="2">
    <source>
        <dbReference type="EMBL" id="VDD86944.1"/>
    </source>
</evidence>